<feature type="region of interest" description="Disordered" evidence="1">
    <location>
        <begin position="158"/>
        <end position="219"/>
    </location>
</feature>
<protein>
    <submittedName>
        <fullName evidence="2">Uncharacterized protein</fullName>
    </submittedName>
</protein>
<dbReference type="Proteomes" id="UP000232688">
    <property type="component" value="Unassembled WGS sequence"/>
</dbReference>
<comment type="caution">
    <text evidence="2">The sequence shown here is derived from an EMBL/GenBank/DDBJ whole genome shotgun (WGS) entry which is preliminary data.</text>
</comment>
<proteinExistence type="predicted"/>
<feature type="region of interest" description="Disordered" evidence="1">
    <location>
        <begin position="133"/>
        <end position="152"/>
    </location>
</feature>
<name>A0A2N0RBG4_9GLOM</name>
<accession>A0A2N0RBG4</accession>
<evidence type="ECO:0000313" key="3">
    <source>
        <dbReference type="Proteomes" id="UP000232688"/>
    </source>
</evidence>
<dbReference type="EMBL" id="LLXH01001115">
    <property type="protein sequence ID" value="PKC60647.1"/>
    <property type="molecule type" value="Genomic_DNA"/>
</dbReference>
<evidence type="ECO:0000313" key="2">
    <source>
        <dbReference type="EMBL" id="PKC60647.1"/>
    </source>
</evidence>
<reference evidence="2 3" key="2">
    <citation type="submission" date="2017-10" db="EMBL/GenBank/DDBJ databases">
        <title>Genome analyses suggest a sexual origin of heterokaryosis in a supposedly ancient asexual fungus.</title>
        <authorList>
            <person name="Corradi N."/>
            <person name="Sedzielewska K."/>
            <person name="Noel J."/>
            <person name="Charron P."/>
            <person name="Farinelli L."/>
            <person name="Marton T."/>
            <person name="Kruger M."/>
            <person name="Pelin A."/>
            <person name="Brachmann A."/>
            <person name="Corradi N."/>
        </authorList>
    </citation>
    <scope>NUCLEOTIDE SEQUENCE [LARGE SCALE GENOMIC DNA]</scope>
    <source>
        <strain evidence="2 3">A1</strain>
    </source>
</reference>
<gene>
    <name evidence="2" type="ORF">RhiirA1_399013</name>
</gene>
<dbReference type="VEuPathDB" id="FungiDB:RhiirA1_399013"/>
<sequence>MDGVDCASETESVLSLINCQLAQQSFDGLANEFTEWANSIAPKRTWSKTGRDTTCVSYESKTSNLMAVASEVLEYHFISYKYCPIQSRTMDTSTTTTNTIVDGLRDETQDTKKGPSILHPTVIKHKVNIKRENEEKKFESEPPENNNEDTLNKSEENVECNDDTGIHGPAEHIGCGKPNNHLEQVEHKAPIGIVENSGVNEETPPQPMDGSKEGGTISH</sequence>
<dbReference type="AlphaFoldDB" id="A0A2N0RBG4"/>
<evidence type="ECO:0000256" key="1">
    <source>
        <dbReference type="SAM" id="MobiDB-lite"/>
    </source>
</evidence>
<organism evidence="2 3">
    <name type="scientific">Rhizophagus irregularis</name>
    <dbReference type="NCBI Taxonomy" id="588596"/>
    <lineage>
        <taxon>Eukaryota</taxon>
        <taxon>Fungi</taxon>
        <taxon>Fungi incertae sedis</taxon>
        <taxon>Mucoromycota</taxon>
        <taxon>Glomeromycotina</taxon>
        <taxon>Glomeromycetes</taxon>
        <taxon>Glomerales</taxon>
        <taxon>Glomeraceae</taxon>
        <taxon>Rhizophagus</taxon>
    </lineage>
</organism>
<reference evidence="2 3" key="1">
    <citation type="submission" date="2017-10" db="EMBL/GenBank/DDBJ databases">
        <title>Extensive intraspecific genome diversity in a model arbuscular mycorrhizal fungus.</title>
        <authorList>
            <person name="Chen E.C.H."/>
            <person name="Morin E."/>
            <person name="Baudet D."/>
            <person name="Noel J."/>
            <person name="Ndikumana S."/>
            <person name="Charron P."/>
            <person name="St-Onge C."/>
            <person name="Giorgi J."/>
            <person name="Grigoriev I.V."/>
            <person name="Roux C."/>
            <person name="Martin F.M."/>
            <person name="Corradi N."/>
        </authorList>
    </citation>
    <scope>NUCLEOTIDE SEQUENCE [LARGE SCALE GENOMIC DNA]</scope>
    <source>
        <strain evidence="2 3">A1</strain>
    </source>
</reference>